<accession>A0A7R9GK56</accession>
<evidence type="ECO:0000256" key="3">
    <source>
        <dbReference type="PROSITE-ProRule" id="PRU00023"/>
    </source>
</evidence>
<keyword evidence="1" id="KW-0677">Repeat</keyword>
<dbReference type="OrthoDB" id="3246549at2759"/>
<evidence type="ECO:0000256" key="1">
    <source>
        <dbReference type="ARBA" id="ARBA00022737"/>
    </source>
</evidence>
<keyword evidence="2 3" id="KW-0040">ANK repeat</keyword>
<name>A0A7R9GK56_9CRUS</name>
<dbReference type="Proteomes" id="UP000678499">
    <property type="component" value="Unassembled WGS sequence"/>
</dbReference>
<gene>
    <name evidence="4" type="ORF">NMOB1V02_LOCUS11735</name>
</gene>
<dbReference type="Pfam" id="PF12796">
    <property type="entry name" value="Ank_2"/>
    <property type="match status" value="2"/>
</dbReference>
<evidence type="ECO:0000313" key="4">
    <source>
        <dbReference type="EMBL" id="CAD7284128.1"/>
    </source>
</evidence>
<dbReference type="SMART" id="SM00248">
    <property type="entry name" value="ANK"/>
    <property type="match status" value="6"/>
</dbReference>
<dbReference type="InterPro" id="IPR036770">
    <property type="entry name" value="Ankyrin_rpt-contain_sf"/>
</dbReference>
<dbReference type="EMBL" id="OA889057">
    <property type="protein sequence ID" value="CAD7284128.1"/>
    <property type="molecule type" value="Genomic_DNA"/>
</dbReference>
<dbReference type="EMBL" id="CAJPEX010007020">
    <property type="protein sequence ID" value="CAG0924280.1"/>
    <property type="molecule type" value="Genomic_DNA"/>
</dbReference>
<dbReference type="PRINTS" id="PR01415">
    <property type="entry name" value="ANKYRIN"/>
</dbReference>
<proteinExistence type="predicted"/>
<dbReference type="PROSITE" id="PS50297">
    <property type="entry name" value="ANK_REP_REGION"/>
    <property type="match status" value="3"/>
</dbReference>
<dbReference type="InterPro" id="IPR002110">
    <property type="entry name" value="Ankyrin_rpt"/>
</dbReference>
<sequence>MIRANTTAGICTAASGTITTKDSLTSSSPRLDKLSKELHRQCGVLGELDDLTYHLKLDLESLSSRDRLAVASVSSGGCAPLFKACRVGNLGVARYLIDVCRVDVDQKGYTKEGARVYHNTTPLWYAAVKGHRRLVEFLLSVGADVNAVTDTGSTPIRSACFSSRIDIVELLLKHGADAEIANCNGGTCLINSVQSAPLCRMLLQHGVNANVADLHGRTAVHYAVSMNKLEALQVLAEFNADFTTRTIQGETPLMLACREAKCNVFEFLVDQVRRVHSSSSSSSA</sequence>
<protein>
    <submittedName>
        <fullName evidence="4">Uncharacterized protein</fullName>
    </submittedName>
</protein>
<evidence type="ECO:0000313" key="5">
    <source>
        <dbReference type="Proteomes" id="UP000678499"/>
    </source>
</evidence>
<dbReference type="SUPFAM" id="SSF48403">
    <property type="entry name" value="Ankyrin repeat"/>
    <property type="match status" value="1"/>
</dbReference>
<feature type="repeat" description="ANK" evidence="3">
    <location>
        <begin position="215"/>
        <end position="247"/>
    </location>
</feature>
<dbReference type="GO" id="GO:0006511">
    <property type="term" value="P:ubiquitin-dependent protein catabolic process"/>
    <property type="evidence" value="ECO:0007669"/>
    <property type="project" value="TreeGrafter"/>
</dbReference>
<reference evidence="4" key="1">
    <citation type="submission" date="2020-11" db="EMBL/GenBank/DDBJ databases">
        <authorList>
            <person name="Tran Van P."/>
        </authorList>
    </citation>
    <scope>NUCLEOTIDE SEQUENCE</scope>
</reference>
<feature type="non-terminal residue" evidence="4">
    <location>
        <position position="284"/>
    </location>
</feature>
<feature type="repeat" description="ANK" evidence="3">
    <location>
        <begin position="151"/>
        <end position="183"/>
    </location>
</feature>
<evidence type="ECO:0000256" key="2">
    <source>
        <dbReference type="ARBA" id="ARBA00023043"/>
    </source>
</evidence>
<dbReference type="Pfam" id="PF13606">
    <property type="entry name" value="Ank_3"/>
    <property type="match status" value="1"/>
</dbReference>
<dbReference type="PROSITE" id="PS50088">
    <property type="entry name" value="ANK_REPEAT"/>
    <property type="match status" value="3"/>
</dbReference>
<dbReference type="PANTHER" id="PTHR24173:SF82">
    <property type="entry name" value="FI19351P1"/>
    <property type="match status" value="1"/>
</dbReference>
<dbReference type="AlphaFoldDB" id="A0A7R9GK56"/>
<dbReference type="Gene3D" id="1.25.40.20">
    <property type="entry name" value="Ankyrin repeat-containing domain"/>
    <property type="match status" value="2"/>
</dbReference>
<keyword evidence="5" id="KW-1185">Reference proteome</keyword>
<dbReference type="PANTHER" id="PTHR24173">
    <property type="entry name" value="ANKYRIN REPEAT CONTAINING"/>
    <property type="match status" value="1"/>
</dbReference>
<dbReference type="GO" id="GO:0000151">
    <property type="term" value="C:ubiquitin ligase complex"/>
    <property type="evidence" value="ECO:0007669"/>
    <property type="project" value="TreeGrafter"/>
</dbReference>
<organism evidence="4">
    <name type="scientific">Notodromas monacha</name>
    <dbReference type="NCBI Taxonomy" id="399045"/>
    <lineage>
        <taxon>Eukaryota</taxon>
        <taxon>Metazoa</taxon>
        <taxon>Ecdysozoa</taxon>
        <taxon>Arthropoda</taxon>
        <taxon>Crustacea</taxon>
        <taxon>Oligostraca</taxon>
        <taxon>Ostracoda</taxon>
        <taxon>Podocopa</taxon>
        <taxon>Podocopida</taxon>
        <taxon>Cypridocopina</taxon>
        <taxon>Cypridoidea</taxon>
        <taxon>Cyprididae</taxon>
        <taxon>Notodromas</taxon>
    </lineage>
</organism>
<feature type="repeat" description="ANK" evidence="3">
    <location>
        <begin position="118"/>
        <end position="150"/>
    </location>
</feature>